<evidence type="ECO:0000256" key="1">
    <source>
        <dbReference type="ARBA" id="ARBA00007090"/>
    </source>
</evidence>
<dbReference type="OrthoDB" id="9766909at2"/>
<dbReference type="Pfam" id="PF00905">
    <property type="entry name" value="Transpeptidase"/>
    <property type="match status" value="1"/>
</dbReference>
<feature type="region of interest" description="Disordered" evidence="14">
    <location>
        <begin position="654"/>
        <end position="755"/>
    </location>
</feature>
<dbReference type="FunFam" id="1.10.3810.10:FF:000001">
    <property type="entry name" value="Penicillin-binding protein 1A"/>
    <property type="match status" value="1"/>
</dbReference>
<dbReference type="Gene3D" id="1.10.3810.10">
    <property type="entry name" value="Biosynthetic peptidoglycan transglycosylase-like"/>
    <property type="match status" value="1"/>
</dbReference>
<keyword evidence="7" id="KW-0378">Hydrolase</keyword>
<dbReference type="InterPro" id="IPR001460">
    <property type="entry name" value="PCN-bd_Tpept"/>
</dbReference>
<comment type="catalytic activity">
    <reaction evidence="12">
        <text>Preferential cleavage: (Ac)2-L-Lys-D-Ala-|-D-Ala. Also transpeptidation of peptidyl-alanyl moieties that are N-acyl substituents of D-alanine.</text>
        <dbReference type="EC" id="3.4.16.4"/>
    </reaction>
</comment>
<evidence type="ECO:0000256" key="9">
    <source>
        <dbReference type="ARBA" id="ARBA00022984"/>
    </source>
</evidence>
<dbReference type="InterPro" id="IPR012338">
    <property type="entry name" value="Beta-lactam/transpept-like"/>
</dbReference>
<keyword evidence="6" id="KW-0808">Transferase</keyword>
<keyword evidence="15" id="KW-0472">Membrane</keyword>
<feature type="compositionally biased region" description="Low complexity" evidence="14">
    <location>
        <begin position="685"/>
        <end position="717"/>
    </location>
</feature>
<comment type="similarity">
    <text evidence="1">In the C-terminal section; belongs to the transpeptidase family.</text>
</comment>
<evidence type="ECO:0000256" key="2">
    <source>
        <dbReference type="ARBA" id="ARBA00007739"/>
    </source>
</evidence>
<evidence type="ECO:0000256" key="12">
    <source>
        <dbReference type="ARBA" id="ARBA00034000"/>
    </source>
</evidence>
<feature type="compositionally biased region" description="Polar residues" evidence="14">
    <location>
        <begin position="660"/>
        <end position="670"/>
    </location>
</feature>
<feature type="compositionally biased region" description="Low complexity" evidence="14">
    <location>
        <begin position="728"/>
        <end position="755"/>
    </location>
</feature>
<keyword evidence="8" id="KW-0133">Cell shape</keyword>
<dbReference type="Pfam" id="PF00912">
    <property type="entry name" value="Transgly"/>
    <property type="match status" value="1"/>
</dbReference>
<evidence type="ECO:0000256" key="11">
    <source>
        <dbReference type="ARBA" id="ARBA00023316"/>
    </source>
</evidence>
<reference evidence="19" key="1">
    <citation type="submission" date="2018-12" db="EMBL/GenBank/DDBJ databases">
        <title>A new species of lactobacillus.</title>
        <authorList>
            <person name="Jian Y."/>
            <person name="Xin L."/>
            <person name="Hong Z.J."/>
            <person name="Ming L.Z."/>
            <person name="Hong X.Z."/>
        </authorList>
    </citation>
    <scope>NUCLEOTIDE SEQUENCE [LARGE SCALE GENOMIC DNA]</scope>
    <source>
        <strain evidence="19">HSLZ-75</strain>
    </source>
</reference>
<dbReference type="GO" id="GO:0006508">
    <property type="term" value="P:proteolysis"/>
    <property type="evidence" value="ECO:0007669"/>
    <property type="project" value="UniProtKB-KW"/>
</dbReference>
<dbReference type="AlphaFoldDB" id="A0A4P6ZMI7"/>
<dbReference type="GO" id="GO:0009002">
    <property type="term" value="F:serine-type D-Ala-D-Ala carboxypeptidase activity"/>
    <property type="evidence" value="ECO:0007669"/>
    <property type="project" value="UniProtKB-EC"/>
</dbReference>
<organism evidence="18 19">
    <name type="scientific">Acetilactobacillus jinshanensis</name>
    <dbReference type="NCBI Taxonomy" id="1720083"/>
    <lineage>
        <taxon>Bacteria</taxon>
        <taxon>Bacillati</taxon>
        <taxon>Bacillota</taxon>
        <taxon>Bacilli</taxon>
        <taxon>Lactobacillales</taxon>
        <taxon>Lactobacillaceae</taxon>
        <taxon>Acetilactobacillus</taxon>
    </lineage>
</organism>
<evidence type="ECO:0000256" key="3">
    <source>
        <dbReference type="ARBA" id="ARBA00022645"/>
    </source>
</evidence>
<dbReference type="SUPFAM" id="SSF56601">
    <property type="entry name" value="beta-lactamase/transpeptidase-like"/>
    <property type="match status" value="1"/>
</dbReference>
<dbReference type="InterPro" id="IPR050396">
    <property type="entry name" value="Glycosyltr_51/Transpeptidase"/>
</dbReference>
<dbReference type="Gene3D" id="3.40.710.10">
    <property type="entry name" value="DD-peptidase/beta-lactamase superfamily"/>
    <property type="match status" value="1"/>
</dbReference>
<dbReference type="InterPro" id="IPR023346">
    <property type="entry name" value="Lysozyme-like_dom_sf"/>
</dbReference>
<sequence>MAEESDHKPKLFKKIFLGILAVIVLFLILGTCLFFFYVASAPKVTTAALSSNNSTKIYDANGHIISRLGAQNRQYASAKQIPKQLKDAITSTEDRHFYKNHGVDPVRTAKAAFADLTGSKLGLQGGSTLTQQLVKLSVFSTAASDRTLKRKAQEAWLALKVDHRYPKYKIMEYYVNKVYMGNNAYGMKTAAEFYYNKPLNKLNLPETALLAGMPQSPSLYNPYVYPKYATQRRNRVLISMYNNHKISKTQERQAAATPIKQGLAKTHPNANINDKHEKVIDAYLKQTIQELQAHKYKLHSGLKVYTNLNYADQKKLYNLANKNGGKVGFPNNAFQIGAAMVDAKNGKINAMLGGRKQTVPFGFNRAVRTDRSSGSTMKPLMDYGPAIQYDYFPTYQPVQDTPYTYPGTDIKLKDFDDKYEGNITMRRALVESRNIPAIRTLHHVGIGHATKFLKGLGMTFNQKLQLQNGIGAYISPLQEAAAYSAFSNGGIYHRPYTINKVVEPDGQAHHFKSHGHRAMSPATAFMMTNMLKGVITDPKGSGTAAKINGLNEAGKTGTTQYPSSFHGSLPGYAAMDSWFTGYTKNYALSIWTGYDHQMKPGHYVSGSEVNIAQNFYKYAMQYAQRNKPNEDWTQPSDVGSIQRDGRTEYYVVGHPGDAQAKTNDSSSKAAKTSDTNKDKKDNSRNSDSSSSSSTENHKTSSGNNGSGNNDKSSSSKSNDTDVPKGKASTNSTQNSSQPQAKNSQNSNASSTSQPS</sequence>
<evidence type="ECO:0000256" key="13">
    <source>
        <dbReference type="ARBA" id="ARBA00049902"/>
    </source>
</evidence>
<dbReference type="GO" id="GO:0008955">
    <property type="term" value="F:peptidoglycan glycosyltransferase activity"/>
    <property type="evidence" value="ECO:0007669"/>
    <property type="project" value="UniProtKB-EC"/>
</dbReference>
<evidence type="ECO:0000256" key="7">
    <source>
        <dbReference type="ARBA" id="ARBA00022801"/>
    </source>
</evidence>
<comment type="similarity">
    <text evidence="2">In the N-terminal section; belongs to the glycosyltransferase 51 family.</text>
</comment>
<name>A0A4P6ZMI7_9LACO</name>
<dbReference type="KEGG" id="lji:ELX58_05265"/>
<evidence type="ECO:0000313" key="19">
    <source>
        <dbReference type="Proteomes" id="UP000294321"/>
    </source>
</evidence>
<keyword evidence="9" id="KW-0573">Peptidoglycan synthesis</keyword>
<evidence type="ECO:0000256" key="15">
    <source>
        <dbReference type="SAM" id="Phobius"/>
    </source>
</evidence>
<dbReference type="GO" id="GO:0071555">
    <property type="term" value="P:cell wall organization"/>
    <property type="evidence" value="ECO:0007669"/>
    <property type="project" value="UniProtKB-KW"/>
</dbReference>
<evidence type="ECO:0000259" key="17">
    <source>
        <dbReference type="Pfam" id="PF00912"/>
    </source>
</evidence>
<gene>
    <name evidence="18" type="ORF">ELX58_05265</name>
</gene>
<feature type="compositionally biased region" description="Basic and acidic residues" evidence="14">
    <location>
        <begin position="674"/>
        <end position="684"/>
    </location>
</feature>
<keyword evidence="15" id="KW-0812">Transmembrane</keyword>
<evidence type="ECO:0000256" key="4">
    <source>
        <dbReference type="ARBA" id="ARBA00022670"/>
    </source>
</evidence>
<dbReference type="InterPro" id="IPR036950">
    <property type="entry name" value="PBP_transglycosylase"/>
</dbReference>
<dbReference type="GO" id="GO:0030288">
    <property type="term" value="C:outer membrane-bounded periplasmic space"/>
    <property type="evidence" value="ECO:0007669"/>
    <property type="project" value="TreeGrafter"/>
</dbReference>
<accession>A0A4P6ZMI7</accession>
<dbReference type="GO" id="GO:0009252">
    <property type="term" value="P:peptidoglycan biosynthetic process"/>
    <property type="evidence" value="ECO:0007669"/>
    <property type="project" value="UniProtKB-KW"/>
</dbReference>
<keyword evidence="5" id="KW-0328">Glycosyltransferase</keyword>
<keyword evidence="10" id="KW-0511">Multifunctional enzyme</keyword>
<protein>
    <submittedName>
        <fullName evidence="18">Penicillin-binding protein</fullName>
    </submittedName>
</protein>
<dbReference type="GO" id="GO:0008360">
    <property type="term" value="P:regulation of cell shape"/>
    <property type="evidence" value="ECO:0007669"/>
    <property type="project" value="UniProtKB-KW"/>
</dbReference>
<dbReference type="PANTHER" id="PTHR32282">
    <property type="entry name" value="BINDING PROTEIN TRANSPEPTIDASE, PUTATIVE-RELATED"/>
    <property type="match status" value="1"/>
</dbReference>
<keyword evidence="15" id="KW-1133">Transmembrane helix</keyword>
<evidence type="ECO:0000256" key="5">
    <source>
        <dbReference type="ARBA" id="ARBA00022676"/>
    </source>
</evidence>
<evidence type="ECO:0000313" key="18">
    <source>
        <dbReference type="EMBL" id="QBP19024.1"/>
    </source>
</evidence>
<dbReference type="GO" id="GO:0008658">
    <property type="term" value="F:penicillin binding"/>
    <property type="evidence" value="ECO:0007669"/>
    <property type="project" value="InterPro"/>
</dbReference>
<dbReference type="InterPro" id="IPR001264">
    <property type="entry name" value="Glyco_trans_51"/>
</dbReference>
<evidence type="ECO:0000256" key="10">
    <source>
        <dbReference type="ARBA" id="ARBA00023268"/>
    </source>
</evidence>
<comment type="catalytic activity">
    <reaction evidence="13">
        <text>[GlcNAc-(1-&gt;4)-Mur2Ac(oyl-L-Ala-gamma-D-Glu-L-Lys-D-Ala-D-Ala)](n)-di-trans,octa-cis-undecaprenyl diphosphate + beta-D-GlcNAc-(1-&gt;4)-Mur2Ac(oyl-L-Ala-gamma-D-Glu-L-Lys-D-Ala-D-Ala)-di-trans,octa-cis-undecaprenyl diphosphate = [GlcNAc-(1-&gt;4)-Mur2Ac(oyl-L-Ala-gamma-D-Glu-L-Lys-D-Ala-D-Ala)](n+1)-di-trans,octa-cis-undecaprenyl diphosphate + di-trans,octa-cis-undecaprenyl diphosphate + H(+)</text>
        <dbReference type="Rhea" id="RHEA:23708"/>
        <dbReference type="Rhea" id="RHEA-COMP:9602"/>
        <dbReference type="Rhea" id="RHEA-COMP:9603"/>
        <dbReference type="ChEBI" id="CHEBI:15378"/>
        <dbReference type="ChEBI" id="CHEBI:58405"/>
        <dbReference type="ChEBI" id="CHEBI:60033"/>
        <dbReference type="ChEBI" id="CHEBI:78435"/>
        <dbReference type="EC" id="2.4.99.28"/>
    </reaction>
</comment>
<keyword evidence="11" id="KW-0961">Cell wall biogenesis/degradation</keyword>
<dbReference type="PANTHER" id="PTHR32282:SF29">
    <property type="entry name" value="PENICILLIN-BINDING PROTEIN 1A"/>
    <property type="match status" value="1"/>
</dbReference>
<keyword evidence="3" id="KW-0121">Carboxypeptidase</keyword>
<feature type="domain" description="Penicillin-binding protein transpeptidase" evidence="16">
    <location>
        <begin position="337"/>
        <end position="589"/>
    </location>
</feature>
<dbReference type="Proteomes" id="UP000294321">
    <property type="component" value="Chromosome"/>
</dbReference>
<feature type="transmembrane region" description="Helical" evidence="15">
    <location>
        <begin position="15"/>
        <end position="39"/>
    </location>
</feature>
<proteinExistence type="inferred from homology"/>
<evidence type="ECO:0000256" key="6">
    <source>
        <dbReference type="ARBA" id="ARBA00022679"/>
    </source>
</evidence>
<evidence type="ECO:0000259" key="16">
    <source>
        <dbReference type="Pfam" id="PF00905"/>
    </source>
</evidence>
<dbReference type="SUPFAM" id="SSF53955">
    <property type="entry name" value="Lysozyme-like"/>
    <property type="match status" value="1"/>
</dbReference>
<evidence type="ECO:0000256" key="14">
    <source>
        <dbReference type="SAM" id="MobiDB-lite"/>
    </source>
</evidence>
<evidence type="ECO:0000256" key="8">
    <source>
        <dbReference type="ARBA" id="ARBA00022960"/>
    </source>
</evidence>
<keyword evidence="4" id="KW-0645">Protease</keyword>
<keyword evidence="19" id="KW-1185">Reference proteome</keyword>
<dbReference type="EMBL" id="CP034726">
    <property type="protein sequence ID" value="QBP19024.1"/>
    <property type="molecule type" value="Genomic_DNA"/>
</dbReference>
<feature type="domain" description="Glycosyl transferase family 51" evidence="17">
    <location>
        <begin position="62"/>
        <end position="240"/>
    </location>
</feature>